<name>A0A2K9Z2V2_RHILE</name>
<proteinExistence type="predicted"/>
<sequence length="111" mass="12151">MQGSSLLGSIGGCPPPRRRDRDLGADVLECVIRGGKLLQPEQFLARRNQRTRGRTEADAAASLYRFGATTAYYEIVLDRIRSLNEISVLGYETLSSLRGALVFLGPCAPRP</sequence>
<protein>
    <submittedName>
        <fullName evidence="1">Uncharacterized protein</fullName>
    </submittedName>
</protein>
<accession>A0A2K9Z2V2</accession>
<organism evidence="1 2">
    <name type="scientific">Rhizobium leguminosarum</name>
    <dbReference type="NCBI Taxonomy" id="384"/>
    <lineage>
        <taxon>Bacteria</taxon>
        <taxon>Pseudomonadati</taxon>
        <taxon>Pseudomonadota</taxon>
        <taxon>Alphaproteobacteria</taxon>
        <taxon>Hyphomicrobiales</taxon>
        <taxon>Rhizobiaceae</taxon>
        <taxon>Rhizobium/Agrobacterium group</taxon>
        <taxon>Rhizobium</taxon>
    </lineage>
</organism>
<evidence type="ECO:0000313" key="1">
    <source>
        <dbReference type="EMBL" id="AUW42563.1"/>
    </source>
</evidence>
<dbReference type="AlphaFoldDB" id="A0A2K9Z2V2"/>
<dbReference type="InterPro" id="IPR021830">
    <property type="entry name" value="DUF3422"/>
</dbReference>
<reference evidence="1 2" key="1">
    <citation type="submission" date="2017-11" db="EMBL/GenBank/DDBJ databases">
        <title>Complete genome of Rhizobium leguminosarum Norway, an ineffective micro-symbiont.</title>
        <authorList>
            <person name="Hoffrichter A."/>
            <person name="Liang J."/>
            <person name="Brachmann A."/>
            <person name="Marin M."/>
        </authorList>
    </citation>
    <scope>NUCLEOTIDE SEQUENCE [LARGE SCALE GENOMIC DNA]</scope>
    <source>
        <strain evidence="1 2">Norway</strain>
    </source>
</reference>
<dbReference type="Pfam" id="PF11902">
    <property type="entry name" value="DUF3422"/>
    <property type="match status" value="1"/>
</dbReference>
<evidence type="ECO:0000313" key="2">
    <source>
        <dbReference type="Proteomes" id="UP000238523"/>
    </source>
</evidence>
<dbReference type="Proteomes" id="UP000238523">
    <property type="component" value="Chromosome"/>
</dbReference>
<gene>
    <name evidence="1" type="ORF">CUJ84_Chr002199</name>
</gene>
<dbReference type="EMBL" id="CP025012">
    <property type="protein sequence ID" value="AUW42563.1"/>
    <property type="molecule type" value="Genomic_DNA"/>
</dbReference>